<dbReference type="Pfam" id="PF00441">
    <property type="entry name" value="Acyl-CoA_dh_1"/>
    <property type="match status" value="1"/>
</dbReference>
<dbReference type="InterPro" id="IPR009100">
    <property type="entry name" value="AcylCoA_DH/oxidase_NM_dom_sf"/>
</dbReference>
<organism evidence="12 13">
    <name type="scientific">Janibacter alkaliphilus</name>
    <dbReference type="NCBI Taxonomy" id="1069963"/>
    <lineage>
        <taxon>Bacteria</taxon>
        <taxon>Bacillati</taxon>
        <taxon>Actinomycetota</taxon>
        <taxon>Actinomycetes</taxon>
        <taxon>Micrococcales</taxon>
        <taxon>Intrasporangiaceae</taxon>
        <taxon>Janibacter</taxon>
    </lineage>
</organism>
<dbReference type="GO" id="GO:0009083">
    <property type="term" value="P:branched-chain amino acid catabolic process"/>
    <property type="evidence" value="ECO:0007669"/>
    <property type="project" value="UniProtKB-KW"/>
</dbReference>
<keyword evidence="5 8" id="KW-0285">Flavoprotein</keyword>
<evidence type="ECO:0000259" key="9">
    <source>
        <dbReference type="Pfam" id="PF00441"/>
    </source>
</evidence>
<dbReference type="GO" id="GO:0050660">
    <property type="term" value="F:flavin adenine dinucleotide binding"/>
    <property type="evidence" value="ECO:0007669"/>
    <property type="project" value="InterPro"/>
</dbReference>
<dbReference type="SUPFAM" id="SSF47203">
    <property type="entry name" value="Acyl-CoA dehydrogenase C-terminal domain-like"/>
    <property type="match status" value="1"/>
</dbReference>
<protein>
    <submittedName>
        <fullName evidence="12">Alkylation response protein AidB-like acyl-CoA dehydrogenase</fullName>
    </submittedName>
</protein>
<dbReference type="FunFam" id="1.20.140.10:FF:000001">
    <property type="entry name" value="Acyl-CoA dehydrogenase"/>
    <property type="match status" value="1"/>
</dbReference>
<feature type="domain" description="Acyl-CoA dehydrogenase/oxidase C-terminal" evidence="9">
    <location>
        <begin position="254"/>
        <end position="402"/>
    </location>
</feature>
<evidence type="ECO:0000256" key="4">
    <source>
        <dbReference type="ARBA" id="ARBA00022456"/>
    </source>
</evidence>
<feature type="domain" description="Acyl-CoA dehydrogenase/oxidase N-terminal" evidence="11">
    <location>
        <begin position="28"/>
        <end position="140"/>
    </location>
</feature>
<dbReference type="InterPro" id="IPR009075">
    <property type="entry name" value="AcylCo_DH/oxidase_C"/>
</dbReference>
<comment type="cofactor">
    <cofactor evidence="1 8">
        <name>FAD</name>
        <dbReference type="ChEBI" id="CHEBI:57692"/>
    </cofactor>
</comment>
<evidence type="ECO:0000313" key="12">
    <source>
        <dbReference type="EMBL" id="NYG38617.1"/>
    </source>
</evidence>
<comment type="similarity">
    <text evidence="3 8">Belongs to the acyl-CoA dehydrogenase family.</text>
</comment>
<comment type="pathway">
    <text evidence="2">Amino-acid degradation; L-valine degradation.</text>
</comment>
<evidence type="ECO:0000256" key="8">
    <source>
        <dbReference type="RuleBase" id="RU362125"/>
    </source>
</evidence>
<dbReference type="FunFam" id="1.10.540.10:FF:000026">
    <property type="entry name" value="Acyl-CoA dehydrogenase medium chain"/>
    <property type="match status" value="1"/>
</dbReference>
<evidence type="ECO:0000256" key="5">
    <source>
        <dbReference type="ARBA" id="ARBA00022630"/>
    </source>
</evidence>
<dbReference type="Pfam" id="PF02770">
    <property type="entry name" value="Acyl-CoA_dh_M"/>
    <property type="match status" value="1"/>
</dbReference>
<proteinExistence type="inferred from homology"/>
<reference evidence="12 13" key="1">
    <citation type="submission" date="2020-07" db="EMBL/GenBank/DDBJ databases">
        <title>Sequencing the genomes of 1000 actinobacteria strains.</title>
        <authorList>
            <person name="Klenk H.-P."/>
        </authorList>
    </citation>
    <scope>NUCLEOTIDE SEQUENCE [LARGE SCALE GENOMIC DNA]</scope>
    <source>
        <strain evidence="12 13">DSM 24723</strain>
    </source>
</reference>
<dbReference type="Proteomes" id="UP000592181">
    <property type="component" value="Unassembled WGS sequence"/>
</dbReference>
<dbReference type="InterPro" id="IPR006089">
    <property type="entry name" value="Acyl-CoA_DH_CS"/>
</dbReference>
<keyword evidence="4" id="KW-0101">Branched-chain amino acid catabolism</keyword>
<dbReference type="InterPro" id="IPR046373">
    <property type="entry name" value="Acyl-CoA_Oxase/DH_mid-dom_sf"/>
</dbReference>
<evidence type="ECO:0000256" key="1">
    <source>
        <dbReference type="ARBA" id="ARBA00001974"/>
    </source>
</evidence>
<evidence type="ECO:0000256" key="7">
    <source>
        <dbReference type="ARBA" id="ARBA00023002"/>
    </source>
</evidence>
<evidence type="ECO:0000256" key="2">
    <source>
        <dbReference type="ARBA" id="ARBA00005109"/>
    </source>
</evidence>
<dbReference type="Gene3D" id="1.10.540.10">
    <property type="entry name" value="Acyl-CoA dehydrogenase/oxidase, N-terminal domain"/>
    <property type="match status" value="1"/>
</dbReference>
<dbReference type="InterPro" id="IPR006091">
    <property type="entry name" value="Acyl-CoA_Oxase/DH_mid-dom"/>
</dbReference>
<dbReference type="PIRSF" id="PIRSF016578">
    <property type="entry name" value="HsaA"/>
    <property type="match status" value="1"/>
</dbReference>
<evidence type="ECO:0000256" key="6">
    <source>
        <dbReference type="ARBA" id="ARBA00022827"/>
    </source>
</evidence>
<dbReference type="Pfam" id="PF02771">
    <property type="entry name" value="Acyl-CoA_dh_N"/>
    <property type="match status" value="1"/>
</dbReference>
<evidence type="ECO:0000256" key="3">
    <source>
        <dbReference type="ARBA" id="ARBA00009347"/>
    </source>
</evidence>
<dbReference type="PANTHER" id="PTHR43884:SF12">
    <property type="entry name" value="ISOVALERYL-COA DEHYDROGENASE, MITOCHONDRIAL-RELATED"/>
    <property type="match status" value="1"/>
</dbReference>
<keyword evidence="6 8" id="KW-0274">FAD</keyword>
<dbReference type="InterPro" id="IPR036250">
    <property type="entry name" value="AcylCo_DH-like_C"/>
</dbReference>
<keyword evidence="13" id="KW-1185">Reference proteome</keyword>
<evidence type="ECO:0000313" key="13">
    <source>
        <dbReference type="Proteomes" id="UP000592181"/>
    </source>
</evidence>
<dbReference type="Gene3D" id="2.40.110.10">
    <property type="entry name" value="Butyryl-CoA Dehydrogenase, subunit A, domain 2"/>
    <property type="match status" value="1"/>
</dbReference>
<gene>
    <name evidence="12" type="ORF">BJY28_003086</name>
</gene>
<evidence type="ECO:0000259" key="11">
    <source>
        <dbReference type="Pfam" id="PF02771"/>
    </source>
</evidence>
<evidence type="ECO:0000259" key="10">
    <source>
        <dbReference type="Pfam" id="PF02770"/>
    </source>
</evidence>
<dbReference type="FunFam" id="2.40.110.10:FF:000001">
    <property type="entry name" value="Acyl-CoA dehydrogenase, mitochondrial"/>
    <property type="match status" value="1"/>
</dbReference>
<keyword evidence="7 8" id="KW-0560">Oxidoreductase</keyword>
<dbReference type="InterPro" id="IPR013786">
    <property type="entry name" value="AcylCoA_DH/ox_N"/>
</dbReference>
<accession>A0A852X871</accession>
<comment type="caution">
    <text evidence="12">The sequence shown here is derived from an EMBL/GenBank/DDBJ whole genome shotgun (WGS) entry which is preliminary data.</text>
</comment>
<name>A0A852X871_9MICO</name>
<dbReference type="Gene3D" id="1.20.140.10">
    <property type="entry name" value="Butyryl-CoA Dehydrogenase, subunit A, domain 3"/>
    <property type="match status" value="1"/>
</dbReference>
<dbReference type="PANTHER" id="PTHR43884">
    <property type="entry name" value="ACYL-COA DEHYDROGENASE"/>
    <property type="match status" value="1"/>
</dbReference>
<dbReference type="GO" id="GO:0003995">
    <property type="term" value="F:acyl-CoA dehydrogenase activity"/>
    <property type="evidence" value="ECO:0007669"/>
    <property type="project" value="InterPro"/>
</dbReference>
<dbReference type="EMBL" id="JACBZX010000001">
    <property type="protein sequence ID" value="NYG38617.1"/>
    <property type="molecule type" value="Genomic_DNA"/>
</dbReference>
<dbReference type="SUPFAM" id="SSF56645">
    <property type="entry name" value="Acyl-CoA dehydrogenase NM domain-like"/>
    <property type="match status" value="1"/>
</dbReference>
<dbReference type="PROSITE" id="PS00073">
    <property type="entry name" value="ACYL_COA_DH_2"/>
    <property type="match status" value="1"/>
</dbReference>
<dbReference type="AlphaFoldDB" id="A0A852X871"/>
<sequence length="404" mass="44503">MAVVAWWAHHLPQPRREAVPVPRNIYDEDHESFRASVKEFVERMLVPRAEQMIADHTIPREVWLEAGKQGFFGLTIPEEFGGAGIDDYRFNAVLAEELAAFNAATSSCFGIHSDITAPYIVAMGTQEQKERWLPQVATGEKILSIGMTEPSGGSDLAALKTTAVRADDGSGDWIINGSKTFITNGYQCDLAVVAVRTDPSKGAKGISLFVLEAEDEGFSKGKPLDKIGQPESDTSELFFDNVRVSSDRLLGEEGMGFVAMMQKLPQERLGNAVSNIANADQMLKETLEYVKERKAFGAPIGTFQHNKFKLAELVTKVEVTQAYVDDCVTAHADGKLTAVDAAKAKWWAAEVQCSVLDECVQLHGGYGFMNEYRVARAWKDARVHKIWAGTNEIMKELIGRDLGL</sequence>
<feature type="domain" description="Acyl-CoA oxidase/dehydrogenase middle" evidence="10">
    <location>
        <begin position="145"/>
        <end position="242"/>
    </location>
</feature>
<dbReference type="InterPro" id="IPR037069">
    <property type="entry name" value="AcylCoA_DH/ox_N_sf"/>
</dbReference>
<dbReference type="PROSITE" id="PS00072">
    <property type="entry name" value="ACYL_COA_DH_1"/>
    <property type="match status" value="1"/>
</dbReference>